<proteinExistence type="predicted"/>
<keyword evidence="4" id="KW-1185">Reference proteome</keyword>
<name>A0A5P1F2E6_ASPOF</name>
<evidence type="ECO:0000256" key="2">
    <source>
        <dbReference type="SAM" id="SignalP"/>
    </source>
</evidence>
<feature type="region of interest" description="Disordered" evidence="1">
    <location>
        <begin position="92"/>
        <end position="172"/>
    </location>
</feature>
<dbReference type="Proteomes" id="UP000243459">
    <property type="component" value="Chromosome 4"/>
</dbReference>
<evidence type="ECO:0000256" key="1">
    <source>
        <dbReference type="SAM" id="MobiDB-lite"/>
    </source>
</evidence>
<gene>
    <name evidence="3" type="ORF">A4U43_C04F20430</name>
</gene>
<sequence>MASSSSQSFRWRFLLVTALWRAAAAQAVTRTSCVRRYHHKLHPLCHPHHHHKKAASSWLFKGHAPSTGRITLTTPRRQICAPIHPSSLLRRHHRPIAPSQPPTLLAQVPSEALAPSTALRRRRSADSYFPSSPLARRSFRSSLRPPRPHRHHSTALPYPVHRPFSPSPSVAP</sequence>
<evidence type="ECO:0000313" key="3">
    <source>
        <dbReference type="EMBL" id="ONK72536.1"/>
    </source>
</evidence>
<dbReference type="EMBL" id="CM007384">
    <property type="protein sequence ID" value="ONK72536.1"/>
    <property type="molecule type" value="Genomic_DNA"/>
</dbReference>
<feature type="compositionally biased region" description="Low complexity" evidence="1">
    <location>
        <begin position="129"/>
        <end position="144"/>
    </location>
</feature>
<accession>A0A5P1F2E6</accession>
<reference evidence="4" key="1">
    <citation type="journal article" date="2017" name="Nat. Commun.">
        <title>The asparagus genome sheds light on the origin and evolution of a young Y chromosome.</title>
        <authorList>
            <person name="Harkess A."/>
            <person name="Zhou J."/>
            <person name="Xu C."/>
            <person name="Bowers J.E."/>
            <person name="Van der Hulst R."/>
            <person name="Ayyampalayam S."/>
            <person name="Mercati F."/>
            <person name="Riccardi P."/>
            <person name="McKain M.R."/>
            <person name="Kakrana A."/>
            <person name="Tang H."/>
            <person name="Ray J."/>
            <person name="Groenendijk J."/>
            <person name="Arikit S."/>
            <person name="Mathioni S.M."/>
            <person name="Nakano M."/>
            <person name="Shan H."/>
            <person name="Telgmann-Rauber A."/>
            <person name="Kanno A."/>
            <person name="Yue Z."/>
            <person name="Chen H."/>
            <person name="Li W."/>
            <person name="Chen Y."/>
            <person name="Xu X."/>
            <person name="Zhang Y."/>
            <person name="Luo S."/>
            <person name="Chen H."/>
            <person name="Gao J."/>
            <person name="Mao Z."/>
            <person name="Pires J.C."/>
            <person name="Luo M."/>
            <person name="Kudrna D."/>
            <person name="Wing R.A."/>
            <person name="Meyers B.C."/>
            <person name="Yi K."/>
            <person name="Kong H."/>
            <person name="Lavrijsen P."/>
            <person name="Sunseri F."/>
            <person name="Falavigna A."/>
            <person name="Ye Y."/>
            <person name="Leebens-Mack J.H."/>
            <person name="Chen G."/>
        </authorList>
    </citation>
    <scope>NUCLEOTIDE SEQUENCE [LARGE SCALE GENOMIC DNA]</scope>
    <source>
        <strain evidence="4">cv. DH0086</strain>
    </source>
</reference>
<protein>
    <submittedName>
        <fullName evidence="3">Uncharacterized protein</fullName>
    </submittedName>
</protein>
<feature type="chain" id="PRO_5024361748" evidence="2">
    <location>
        <begin position="26"/>
        <end position="172"/>
    </location>
</feature>
<evidence type="ECO:0000313" key="4">
    <source>
        <dbReference type="Proteomes" id="UP000243459"/>
    </source>
</evidence>
<dbReference type="Gramene" id="ONK72536">
    <property type="protein sequence ID" value="ONK72536"/>
    <property type="gene ID" value="A4U43_C04F20430"/>
</dbReference>
<organism evidence="3 4">
    <name type="scientific">Asparagus officinalis</name>
    <name type="common">Garden asparagus</name>
    <dbReference type="NCBI Taxonomy" id="4686"/>
    <lineage>
        <taxon>Eukaryota</taxon>
        <taxon>Viridiplantae</taxon>
        <taxon>Streptophyta</taxon>
        <taxon>Embryophyta</taxon>
        <taxon>Tracheophyta</taxon>
        <taxon>Spermatophyta</taxon>
        <taxon>Magnoliopsida</taxon>
        <taxon>Liliopsida</taxon>
        <taxon>Asparagales</taxon>
        <taxon>Asparagaceae</taxon>
        <taxon>Asparagoideae</taxon>
        <taxon>Asparagus</taxon>
    </lineage>
</organism>
<feature type="signal peptide" evidence="2">
    <location>
        <begin position="1"/>
        <end position="25"/>
    </location>
</feature>
<keyword evidence="2" id="KW-0732">Signal</keyword>
<dbReference type="AlphaFoldDB" id="A0A5P1F2E6"/>